<dbReference type="SUPFAM" id="SSF56059">
    <property type="entry name" value="Glutathione synthetase ATP-binding domain-like"/>
    <property type="match status" value="1"/>
</dbReference>
<dbReference type="EMBL" id="CP046234">
    <property type="protein sequence ID" value="WFD45688.1"/>
    <property type="molecule type" value="Genomic_DNA"/>
</dbReference>
<evidence type="ECO:0000313" key="2">
    <source>
        <dbReference type="Proteomes" id="UP000818624"/>
    </source>
</evidence>
<dbReference type="PROSITE" id="PS51221">
    <property type="entry name" value="TTL"/>
    <property type="match status" value="1"/>
</dbReference>
<dbReference type="InterPro" id="IPR027746">
    <property type="entry name" value="TTL"/>
</dbReference>
<accession>A0ABY8EIV1</accession>
<evidence type="ECO:0000313" key="1">
    <source>
        <dbReference type="EMBL" id="WFD45688.1"/>
    </source>
</evidence>
<keyword evidence="1" id="KW-0436">Ligase</keyword>
<dbReference type="PANTHER" id="PTHR47551">
    <property type="entry name" value="TUBULIN--TYROSINE LIGASE PBY1-RELATED"/>
    <property type="match status" value="1"/>
</dbReference>
<dbReference type="Proteomes" id="UP000818624">
    <property type="component" value="Chromosome 1"/>
</dbReference>
<organism evidence="1 2">
    <name type="scientific">Malassezia furfur</name>
    <name type="common">Pityriasis versicolor infection agent</name>
    <name type="synonym">Pityrosporum furfur</name>
    <dbReference type="NCBI Taxonomy" id="55194"/>
    <lineage>
        <taxon>Eukaryota</taxon>
        <taxon>Fungi</taxon>
        <taxon>Dikarya</taxon>
        <taxon>Basidiomycota</taxon>
        <taxon>Ustilaginomycotina</taxon>
        <taxon>Malasseziomycetes</taxon>
        <taxon>Malasseziales</taxon>
        <taxon>Malasseziaceae</taxon>
        <taxon>Malassezia</taxon>
    </lineage>
</organism>
<name>A0ABY8EIV1_MALFU</name>
<proteinExistence type="predicted"/>
<protein>
    <submittedName>
        <fullName evidence="1">Tubulin--tyrosine ligase pby1</fullName>
    </submittedName>
</protein>
<dbReference type="GO" id="GO:0016874">
    <property type="term" value="F:ligase activity"/>
    <property type="evidence" value="ECO:0007669"/>
    <property type="project" value="UniProtKB-KW"/>
</dbReference>
<keyword evidence="2" id="KW-1185">Reference proteome</keyword>
<dbReference type="Pfam" id="PF03133">
    <property type="entry name" value="TTL"/>
    <property type="match status" value="1"/>
</dbReference>
<gene>
    <name evidence="1" type="primary">PBY1</name>
    <name evidence="1" type="ORF">GLX27_000312</name>
</gene>
<dbReference type="PANTHER" id="PTHR47551:SF1">
    <property type="entry name" value="TUBULIN--TYROSINE LIGASE PBY1-RELATED"/>
    <property type="match status" value="1"/>
</dbReference>
<sequence>MWTAHPCVEFHLHSMPKALVCFPGAPYTEQAARAAADTVLEGWEVHTPKEAPGDADATPPGYDAYIVDYDLLPFDDLALQNALCSSYYIRKALIRKHHLAQALHMFGVKRGVPVDVIPHTWTLDVQFADELDELLADDLYDVRDALVANESSKDTAWFILKPGMADQGNGIQLFSSLERLQQIFEEMEDASDDEDNEESTYASHLRHFVIQQYLVPPMLVAPSEGGMRKFHLRAYVICVGGLAVYLHDDMLALFASVPYSTPSEDGDLQGHLSNTCLGEREAKARGVPVLPNVFRLRDLLGKEISTPESSTGTMSQAHLDAIHRGAVAAIGTVFEAVAREASVHWQMWPNAFEIFGVDLMVTADPSLSPESLHVWLLEINAVCPHLTQQPDFKQSGEALRKTIEHVFQRALQLGVLRSESPWTKEESRDGVTCCFAEEMVKDA</sequence>
<reference evidence="1 2" key="1">
    <citation type="journal article" date="2020" name="Elife">
        <title>Loss of centromere function drives karyotype evolution in closely related Malassezia species.</title>
        <authorList>
            <person name="Sankaranarayanan S.R."/>
            <person name="Ianiri G."/>
            <person name="Coelho M.A."/>
            <person name="Reza M.H."/>
            <person name="Thimmappa B.C."/>
            <person name="Ganguly P."/>
            <person name="Vadnala R.N."/>
            <person name="Sun S."/>
            <person name="Siddharthan R."/>
            <person name="Tellgren-Roth C."/>
            <person name="Dawson T.L."/>
            <person name="Heitman J."/>
            <person name="Sanyal K."/>
        </authorList>
    </citation>
    <scope>NUCLEOTIDE SEQUENCE [LARGE SCALE GENOMIC DNA]</scope>
    <source>
        <strain evidence="1">CBS14141</strain>
    </source>
</reference>
<dbReference type="Gene3D" id="3.30.470.20">
    <property type="entry name" value="ATP-grasp fold, B domain"/>
    <property type="match status" value="1"/>
</dbReference>
<dbReference type="InterPro" id="IPR004344">
    <property type="entry name" value="TTL/TTLL_fam"/>
</dbReference>